<dbReference type="eggNOG" id="COG3706">
    <property type="taxonomic scope" value="Bacteria"/>
</dbReference>
<feature type="domain" description="Thaumarchaeal output" evidence="2">
    <location>
        <begin position="112"/>
        <end position="289"/>
    </location>
</feature>
<dbReference type="Gene3D" id="3.30.70.270">
    <property type="match status" value="1"/>
</dbReference>
<organism evidence="3 4">
    <name type="scientific">Vibrio brasiliensis LMG 20546</name>
    <dbReference type="NCBI Taxonomy" id="945543"/>
    <lineage>
        <taxon>Bacteria</taxon>
        <taxon>Pseudomonadati</taxon>
        <taxon>Pseudomonadota</taxon>
        <taxon>Gammaproteobacteria</taxon>
        <taxon>Vibrionales</taxon>
        <taxon>Vibrionaceae</taxon>
        <taxon>Vibrio</taxon>
        <taxon>Vibrio oreintalis group</taxon>
    </lineage>
</organism>
<dbReference type="STRING" id="945543.VIBR0546_13522"/>
<dbReference type="RefSeq" id="WP_006880832.1">
    <property type="nucleotide sequence ID" value="NZ_AEVS01000089.1"/>
</dbReference>
<feature type="domain" description="GGDEF" evidence="1">
    <location>
        <begin position="322"/>
        <end position="417"/>
    </location>
</feature>
<dbReference type="EMBL" id="AEVS01000089">
    <property type="protein sequence ID" value="EGA64360.1"/>
    <property type="molecule type" value="Genomic_DNA"/>
</dbReference>
<dbReference type="Proteomes" id="UP000004371">
    <property type="component" value="Unassembled WGS sequence"/>
</dbReference>
<name>E8LYA9_9VIBR</name>
<dbReference type="InterPro" id="IPR029787">
    <property type="entry name" value="Nucleotide_cyclase"/>
</dbReference>
<evidence type="ECO:0000313" key="4">
    <source>
        <dbReference type="Proteomes" id="UP000004371"/>
    </source>
</evidence>
<protein>
    <recommendedName>
        <fullName evidence="5">Diguanylate cyclase</fullName>
    </recommendedName>
</protein>
<evidence type="ECO:0000259" key="2">
    <source>
        <dbReference type="Pfam" id="PF18551"/>
    </source>
</evidence>
<dbReference type="AlphaFoldDB" id="E8LYA9"/>
<keyword evidence="4" id="KW-1185">Reference proteome</keyword>
<dbReference type="InterPro" id="IPR000160">
    <property type="entry name" value="GGDEF_dom"/>
</dbReference>
<dbReference type="Pfam" id="PF18551">
    <property type="entry name" value="TackOD1"/>
    <property type="match status" value="1"/>
</dbReference>
<dbReference type="SUPFAM" id="SSF55073">
    <property type="entry name" value="Nucleotide cyclase"/>
    <property type="match status" value="1"/>
</dbReference>
<dbReference type="InterPro" id="IPR040572">
    <property type="entry name" value="TackOD1"/>
</dbReference>
<sequence>MPSTSHCLYWIGNKPSQLAEYEHVVHFESINQLPDHIGGAICFDFDDLELQTEVIKQFYGKRWSWSWSIFTTQRNALSDCLTDGVFDEASWLTIRREAERRLTTTANVELLEPIIGWLSINRERSVMCSKDIRSTSLYRYPIIEALYPELDSTYRFVLAEKSRGILDTVELIDRIRVCSKCNSGHLNYVDVCPSCSSIDIESQSSLHCFTCGHVDDQQSFLRRGKLECPKCMTQLRHIGVDYDRPLESHKCNTCSSLFVEASTLTQCMSCDSKVPVNELVVRKIYQYRLGETGEYIFQHGKSIQAPQLSIKGKVESGYFQNLLSWVNKVALRHKEEHLLLALYLPSLADYGKQYGDAKLFALIEQITSRLSSLFRDTDICCQYKQDVLLVLMPKTRKQSLSAVQLKLSELSELIEEDDFELNVHARSLPDPALSADVESWLEALLRDIYAAG</sequence>
<dbReference type="InterPro" id="IPR043128">
    <property type="entry name" value="Rev_trsase/Diguanyl_cyclase"/>
</dbReference>
<dbReference type="Pfam" id="PF00990">
    <property type="entry name" value="GGDEF"/>
    <property type="match status" value="1"/>
</dbReference>
<accession>E8LYA9</accession>
<dbReference type="OrthoDB" id="8432393at2"/>
<proteinExistence type="predicted"/>
<gene>
    <name evidence="3" type="ORF">VIBR0546_13522</name>
</gene>
<reference evidence="3 4" key="1">
    <citation type="journal article" date="2012" name="Int. J. Syst. Evol. Microbiol.">
        <title>Vibrio caribbeanicus sp. nov., isolated from the marine sponge Scleritoderma cyanea.</title>
        <authorList>
            <person name="Hoffmann M."/>
            <person name="Monday S.R."/>
            <person name="Allard M.W."/>
            <person name="Strain E.A."/>
            <person name="Whittaker P."/>
            <person name="Naum M."/>
            <person name="McCarthy P.J."/>
            <person name="Lopez J.V."/>
            <person name="Fischer M."/>
            <person name="Brown E.W."/>
        </authorList>
    </citation>
    <scope>NUCLEOTIDE SEQUENCE [LARGE SCALE GENOMIC DNA]</scope>
    <source>
        <strain evidence="3 4">LMG 20546</strain>
    </source>
</reference>
<evidence type="ECO:0000259" key="1">
    <source>
        <dbReference type="Pfam" id="PF00990"/>
    </source>
</evidence>
<comment type="caution">
    <text evidence="3">The sequence shown here is derived from an EMBL/GenBank/DDBJ whole genome shotgun (WGS) entry which is preliminary data.</text>
</comment>
<evidence type="ECO:0000313" key="3">
    <source>
        <dbReference type="EMBL" id="EGA64360.1"/>
    </source>
</evidence>
<evidence type="ECO:0008006" key="5">
    <source>
        <dbReference type="Google" id="ProtNLM"/>
    </source>
</evidence>